<dbReference type="EMBL" id="CAJGYO010000008">
    <property type="protein sequence ID" value="CAD6249403.1"/>
    <property type="molecule type" value="Genomic_DNA"/>
</dbReference>
<gene>
    <name evidence="3" type="ORF">NCGR_LOCUS33230</name>
</gene>
<dbReference type="Pfam" id="PF12776">
    <property type="entry name" value="Myb_DNA-bind_3"/>
    <property type="match status" value="1"/>
</dbReference>
<dbReference type="InterPro" id="IPR024752">
    <property type="entry name" value="Myb/SANT-like_dom"/>
</dbReference>
<evidence type="ECO:0000313" key="3">
    <source>
        <dbReference type="EMBL" id="CAD6249403.1"/>
    </source>
</evidence>
<evidence type="ECO:0000256" key="1">
    <source>
        <dbReference type="SAM" id="MobiDB-lite"/>
    </source>
</evidence>
<feature type="region of interest" description="Disordered" evidence="1">
    <location>
        <begin position="133"/>
        <end position="167"/>
    </location>
</feature>
<evidence type="ECO:0000259" key="2">
    <source>
        <dbReference type="Pfam" id="PF12776"/>
    </source>
</evidence>
<dbReference type="AlphaFoldDB" id="A0A811PSF6"/>
<accession>A0A811PSF6</accession>
<protein>
    <recommendedName>
        <fullName evidence="2">Myb/SANT-like domain-containing protein</fullName>
    </recommendedName>
</protein>
<dbReference type="Proteomes" id="UP000604825">
    <property type="component" value="Unassembled WGS sequence"/>
</dbReference>
<organism evidence="3 4">
    <name type="scientific">Miscanthus lutarioriparius</name>
    <dbReference type="NCBI Taxonomy" id="422564"/>
    <lineage>
        <taxon>Eukaryota</taxon>
        <taxon>Viridiplantae</taxon>
        <taxon>Streptophyta</taxon>
        <taxon>Embryophyta</taxon>
        <taxon>Tracheophyta</taxon>
        <taxon>Spermatophyta</taxon>
        <taxon>Magnoliopsida</taxon>
        <taxon>Liliopsida</taxon>
        <taxon>Poales</taxon>
        <taxon>Poaceae</taxon>
        <taxon>PACMAD clade</taxon>
        <taxon>Panicoideae</taxon>
        <taxon>Andropogonodae</taxon>
        <taxon>Andropogoneae</taxon>
        <taxon>Saccharinae</taxon>
        <taxon>Miscanthus</taxon>
    </lineage>
</organism>
<feature type="domain" description="Myb/SANT-like" evidence="2">
    <location>
        <begin position="11"/>
        <end position="104"/>
    </location>
</feature>
<sequence length="230" mass="26551">MEKPPKVQAKWDAFAAKVFNDICVEEVLANNRPQQCLNHVGYANLLRKFHDRTKRPYTKEQIKNRWDALRKKYNQGKTLNIRAAGLGRDPVTECISAGADWWAEQNAAIPGCIIFETSPLEHEDQMQIMFESIRSGDGEGEGNNKKKKFRDQDEMKAPSKNSATSQVVDHVREEIANMLSQVIEDGAEEGSDEHYYATHLLMKKEYRDVFITLKTPNGRLNWLRRAWKDR</sequence>
<reference evidence="3" key="1">
    <citation type="submission" date="2020-10" db="EMBL/GenBank/DDBJ databases">
        <authorList>
            <person name="Han B."/>
            <person name="Lu T."/>
            <person name="Zhao Q."/>
            <person name="Huang X."/>
            <person name="Zhao Y."/>
        </authorList>
    </citation>
    <scope>NUCLEOTIDE SEQUENCE</scope>
</reference>
<name>A0A811PSF6_9POAL</name>
<evidence type="ECO:0000313" key="4">
    <source>
        <dbReference type="Proteomes" id="UP000604825"/>
    </source>
</evidence>
<keyword evidence="4" id="KW-1185">Reference proteome</keyword>
<comment type="caution">
    <text evidence="3">The sequence shown here is derived from an EMBL/GenBank/DDBJ whole genome shotgun (WGS) entry which is preliminary data.</text>
</comment>
<proteinExistence type="predicted"/>
<dbReference type="PANTHER" id="PTHR47851">
    <property type="entry name" value="OS06G0588700 PROTEIN-RELATED"/>
    <property type="match status" value="1"/>
</dbReference>
<dbReference type="OrthoDB" id="671245at2759"/>
<dbReference type="PANTHER" id="PTHR47851:SF8">
    <property type="entry name" value="NO APICAL MERISTEM-ASSOCIATED C-TERMINAL DOMAIN-CONTAINING PROTEIN"/>
    <property type="match status" value="1"/>
</dbReference>